<dbReference type="RefSeq" id="WP_420496356.1">
    <property type="nucleotide sequence ID" value="NZ_CP124585.1"/>
</dbReference>
<feature type="signal peptide" evidence="1">
    <location>
        <begin position="1"/>
        <end position="21"/>
    </location>
</feature>
<sequence length="73" mass="8106">MKKFAIAFTSVSLLLGACSNASNDKNSTASVINQNSVQEIFQITKDKEGTRLELNIDPRDKYLVIILKMVSLM</sequence>
<gene>
    <name evidence="2" type="ORF">QA540_01890</name>
</gene>
<proteinExistence type="predicted"/>
<name>A0AAU6RGB8_9STAP</name>
<evidence type="ECO:0000256" key="1">
    <source>
        <dbReference type="SAM" id="SignalP"/>
    </source>
</evidence>
<dbReference type="EMBL" id="CP124585">
    <property type="protein sequence ID" value="WZE69165.1"/>
    <property type="molecule type" value="Genomic_DNA"/>
</dbReference>
<feature type="chain" id="PRO_5043369125" description="Lipoprotein" evidence="1">
    <location>
        <begin position="22"/>
        <end position="73"/>
    </location>
</feature>
<keyword evidence="1" id="KW-0732">Signal</keyword>
<evidence type="ECO:0000313" key="2">
    <source>
        <dbReference type="EMBL" id="WZE69165.1"/>
    </source>
</evidence>
<protein>
    <recommendedName>
        <fullName evidence="3">Lipoprotein</fullName>
    </recommendedName>
</protein>
<dbReference type="AlphaFoldDB" id="A0AAU6RGB8"/>
<evidence type="ECO:0008006" key="3">
    <source>
        <dbReference type="Google" id="ProtNLM"/>
    </source>
</evidence>
<organism evidence="2">
    <name type="scientific">Macrococcus psychrotolerans</name>
    <dbReference type="NCBI Taxonomy" id="3039389"/>
    <lineage>
        <taxon>Bacteria</taxon>
        <taxon>Bacillati</taxon>
        <taxon>Bacillota</taxon>
        <taxon>Bacilli</taxon>
        <taxon>Bacillales</taxon>
        <taxon>Staphylococcaceae</taxon>
        <taxon>Macrococcus</taxon>
    </lineage>
</organism>
<reference evidence="2" key="1">
    <citation type="submission" date="2023-04" db="EMBL/GenBank/DDBJ databases">
        <title>Macrococci isolated from food, foodproducing animals, and human clinical materials.</title>
        <authorList>
            <person name="Maslanova I."/>
            <person name="Svec P."/>
            <person name="Sedlacek I."/>
            <person name="Novakova D."/>
            <person name="Keller J.E."/>
            <person name="Schwendener S."/>
            <person name="Finstrlova A."/>
            <person name="Botka T."/>
            <person name="Kovarovic V."/>
            <person name="Petras P."/>
            <person name="Perreten V."/>
            <person name="Pantucek R."/>
        </authorList>
    </citation>
    <scope>NUCLEOTIDE SEQUENCE</scope>
    <source>
        <strain evidence="2">NRL/St 13/116</strain>
    </source>
</reference>
<accession>A0AAU6RGB8</accession>
<dbReference type="PROSITE" id="PS51257">
    <property type="entry name" value="PROKAR_LIPOPROTEIN"/>
    <property type="match status" value="1"/>
</dbReference>